<dbReference type="PANTHER" id="PTHR16255:SF1">
    <property type="entry name" value="REQUIRED FOR MEIOTIC NUCLEAR DIVISION PROTEIN 1 HOMOLOG"/>
    <property type="match status" value="1"/>
</dbReference>
<proteinExistence type="inferred from homology"/>
<evidence type="ECO:0000256" key="1">
    <source>
        <dbReference type="ARBA" id="ARBA00008306"/>
    </source>
</evidence>
<evidence type="ECO:0000313" key="6">
    <source>
        <dbReference type="Proteomes" id="UP000011087"/>
    </source>
</evidence>
<dbReference type="InterPro" id="IPR051624">
    <property type="entry name" value="RMD1/Sad1-interacting"/>
</dbReference>
<protein>
    <recommendedName>
        <fullName evidence="3">DUF155 domain-containing protein</fullName>
    </recommendedName>
</protein>
<dbReference type="GO" id="GO:0005739">
    <property type="term" value="C:mitochondrion"/>
    <property type="evidence" value="ECO:0007669"/>
    <property type="project" value="UniProtKB-ARBA"/>
</dbReference>
<dbReference type="Pfam" id="PF02582">
    <property type="entry name" value="DUF155"/>
    <property type="match status" value="1"/>
</dbReference>
<keyword evidence="6" id="KW-1185">Reference proteome</keyword>
<reference evidence="6" key="2">
    <citation type="submission" date="2012-11" db="EMBL/GenBank/DDBJ databases">
        <authorList>
            <person name="Kuo A."/>
            <person name="Curtis B.A."/>
            <person name="Tanifuji G."/>
            <person name="Burki F."/>
            <person name="Gruber A."/>
            <person name="Irimia M."/>
            <person name="Maruyama S."/>
            <person name="Arias M.C."/>
            <person name="Ball S.G."/>
            <person name="Gile G.H."/>
            <person name="Hirakawa Y."/>
            <person name="Hopkins J.F."/>
            <person name="Rensing S.A."/>
            <person name="Schmutz J."/>
            <person name="Symeonidi A."/>
            <person name="Elias M."/>
            <person name="Eveleigh R.J."/>
            <person name="Herman E.K."/>
            <person name="Klute M.J."/>
            <person name="Nakayama T."/>
            <person name="Obornik M."/>
            <person name="Reyes-Prieto A."/>
            <person name="Armbrust E.V."/>
            <person name="Aves S.J."/>
            <person name="Beiko R.G."/>
            <person name="Coutinho P."/>
            <person name="Dacks J.B."/>
            <person name="Durnford D.G."/>
            <person name="Fast N.M."/>
            <person name="Green B.R."/>
            <person name="Grisdale C."/>
            <person name="Hempe F."/>
            <person name="Henrissat B."/>
            <person name="Hoppner M.P."/>
            <person name="Ishida K.-I."/>
            <person name="Kim E."/>
            <person name="Koreny L."/>
            <person name="Kroth P.G."/>
            <person name="Liu Y."/>
            <person name="Malik S.-B."/>
            <person name="Maier U.G."/>
            <person name="McRose D."/>
            <person name="Mock T."/>
            <person name="Neilson J.A."/>
            <person name="Onodera N.T."/>
            <person name="Poole A.M."/>
            <person name="Pritham E.J."/>
            <person name="Richards T.A."/>
            <person name="Rocap G."/>
            <person name="Roy S.W."/>
            <person name="Sarai C."/>
            <person name="Schaack S."/>
            <person name="Shirato S."/>
            <person name="Slamovits C.H."/>
            <person name="Spencer D.F."/>
            <person name="Suzuki S."/>
            <person name="Worden A.Z."/>
            <person name="Zauner S."/>
            <person name="Barry K."/>
            <person name="Bell C."/>
            <person name="Bharti A.K."/>
            <person name="Crow J.A."/>
            <person name="Grimwood J."/>
            <person name="Kramer R."/>
            <person name="Lindquist E."/>
            <person name="Lucas S."/>
            <person name="Salamov A."/>
            <person name="McFadden G.I."/>
            <person name="Lane C.E."/>
            <person name="Keeling P.J."/>
            <person name="Gray M.W."/>
            <person name="Grigoriev I.V."/>
            <person name="Archibald J.M."/>
        </authorList>
    </citation>
    <scope>NUCLEOTIDE SEQUENCE</scope>
    <source>
        <strain evidence="6">CCMP2712</strain>
    </source>
</reference>
<dbReference type="Proteomes" id="UP000011087">
    <property type="component" value="Unassembled WGS sequence"/>
</dbReference>
<reference evidence="5" key="3">
    <citation type="submission" date="2015-06" db="UniProtKB">
        <authorList>
            <consortium name="EnsemblProtists"/>
        </authorList>
    </citation>
    <scope>IDENTIFICATION</scope>
</reference>
<feature type="transmembrane region" description="Helical" evidence="2">
    <location>
        <begin position="473"/>
        <end position="498"/>
    </location>
</feature>
<dbReference type="EMBL" id="JH992966">
    <property type="protein sequence ID" value="EKX54689.1"/>
    <property type="molecule type" value="Genomic_DNA"/>
</dbReference>
<dbReference type="InterPro" id="IPR003734">
    <property type="entry name" value="DUF155"/>
</dbReference>
<organism evidence="4">
    <name type="scientific">Guillardia theta (strain CCMP2712)</name>
    <name type="common">Cryptophyte</name>
    <dbReference type="NCBI Taxonomy" id="905079"/>
    <lineage>
        <taxon>Eukaryota</taxon>
        <taxon>Cryptophyceae</taxon>
        <taxon>Pyrenomonadales</taxon>
        <taxon>Geminigeraceae</taxon>
        <taxon>Guillardia</taxon>
    </lineage>
</organism>
<accession>L1K282</accession>
<reference evidence="4 6" key="1">
    <citation type="journal article" date="2012" name="Nature">
        <title>Algal genomes reveal evolutionary mosaicism and the fate of nucleomorphs.</title>
        <authorList>
            <consortium name="DOE Joint Genome Institute"/>
            <person name="Curtis B.A."/>
            <person name="Tanifuji G."/>
            <person name="Burki F."/>
            <person name="Gruber A."/>
            <person name="Irimia M."/>
            <person name="Maruyama S."/>
            <person name="Arias M.C."/>
            <person name="Ball S.G."/>
            <person name="Gile G.H."/>
            <person name="Hirakawa Y."/>
            <person name="Hopkins J.F."/>
            <person name="Kuo A."/>
            <person name="Rensing S.A."/>
            <person name="Schmutz J."/>
            <person name="Symeonidi A."/>
            <person name="Elias M."/>
            <person name="Eveleigh R.J."/>
            <person name="Herman E.K."/>
            <person name="Klute M.J."/>
            <person name="Nakayama T."/>
            <person name="Obornik M."/>
            <person name="Reyes-Prieto A."/>
            <person name="Armbrust E.V."/>
            <person name="Aves S.J."/>
            <person name="Beiko R.G."/>
            <person name="Coutinho P."/>
            <person name="Dacks J.B."/>
            <person name="Durnford D.G."/>
            <person name="Fast N.M."/>
            <person name="Green B.R."/>
            <person name="Grisdale C.J."/>
            <person name="Hempel F."/>
            <person name="Henrissat B."/>
            <person name="Hoppner M.P."/>
            <person name="Ishida K."/>
            <person name="Kim E."/>
            <person name="Koreny L."/>
            <person name="Kroth P.G."/>
            <person name="Liu Y."/>
            <person name="Malik S.B."/>
            <person name="Maier U.G."/>
            <person name="McRose D."/>
            <person name="Mock T."/>
            <person name="Neilson J.A."/>
            <person name="Onodera N.T."/>
            <person name="Poole A.M."/>
            <person name="Pritham E.J."/>
            <person name="Richards T.A."/>
            <person name="Rocap G."/>
            <person name="Roy S.W."/>
            <person name="Sarai C."/>
            <person name="Schaack S."/>
            <person name="Shirato S."/>
            <person name="Slamovits C.H."/>
            <person name="Spencer D.F."/>
            <person name="Suzuki S."/>
            <person name="Worden A.Z."/>
            <person name="Zauner S."/>
            <person name="Barry K."/>
            <person name="Bell C."/>
            <person name="Bharti A.K."/>
            <person name="Crow J.A."/>
            <person name="Grimwood J."/>
            <person name="Kramer R."/>
            <person name="Lindquist E."/>
            <person name="Lucas S."/>
            <person name="Salamov A."/>
            <person name="McFadden G.I."/>
            <person name="Lane C.E."/>
            <person name="Keeling P.J."/>
            <person name="Gray M.W."/>
            <person name="Grigoriev I.V."/>
            <person name="Archibald J.M."/>
        </authorList>
    </citation>
    <scope>NUCLEOTIDE SEQUENCE</scope>
    <source>
        <strain evidence="4 6">CCMP2712</strain>
    </source>
</reference>
<comment type="similarity">
    <text evidence="1">Belongs to the RMD1/sif2 family.</text>
</comment>
<evidence type="ECO:0000313" key="5">
    <source>
        <dbReference type="EnsemblProtists" id="EKX54689"/>
    </source>
</evidence>
<dbReference type="OMA" id="ITIYIEF"/>
<keyword evidence="2" id="KW-0812">Transmembrane</keyword>
<dbReference type="HOGENOM" id="CLU_543433_0_0_1"/>
<dbReference type="RefSeq" id="XP_005841669.1">
    <property type="nucleotide sequence ID" value="XM_005841612.1"/>
</dbReference>
<feature type="domain" description="DUF155" evidence="3">
    <location>
        <begin position="218"/>
        <end position="397"/>
    </location>
</feature>
<dbReference type="AlphaFoldDB" id="L1K282"/>
<dbReference type="PANTHER" id="PTHR16255">
    <property type="entry name" value="REQUIRED FOR MEIOTIC NUCLEAR DIVISION PROTEIN 1 HOMOLOG"/>
    <property type="match status" value="1"/>
</dbReference>
<dbReference type="OrthoDB" id="18302at2759"/>
<keyword evidence="2" id="KW-1133">Transmembrane helix</keyword>
<dbReference type="GeneID" id="17311384"/>
<feature type="transmembrane region" description="Helical" evidence="2">
    <location>
        <begin position="6"/>
        <end position="32"/>
    </location>
</feature>
<name>L1K282_GUITC</name>
<evidence type="ECO:0000259" key="3">
    <source>
        <dbReference type="Pfam" id="PF02582"/>
    </source>
</evidence>
<keyword evidence="2" id="KW-0472">Membrane</keyword>
<dbReference type="KEGG" id="gtt:GUITHDRAFT_160493"/>
<dbReference type="EnsemblProtists" id="EKX54689">
    <property type="protein sequence ID" value="EKX54689"/>
    <property type="gene ID" value="GUITHDRAFT_160493"/>
</dbReference>
<evidence type="ECO:0000256" key="2">
    <source>
        <dbReference type="SAM" id="Phobius"/>
    </source>
</evidence>
<evidence type="ECO:0000313" key="4">
    <source>
        <dbReference type="EMBL" id="EKX54689.1"/>
    </source>
</evidence>
<dbReference type="PaxDb" id="55529-EKX54689"/>
<dbReference type="eggNOG" id="KOG2861">
    <property type="taxonomic scope" value="Eukaryota"/>
</dbReference>
<sequence>MTSHQLFGFTFRACVFLILFFENVVCFAPSLFPTMSMIPSWRPSLRALYKNQRVSWSAPAYSRPAILPQTCVKMKDQDGERMVKNQDAEPSRKPTSLEAAASLDLDQAESDMKLANIKDELQDINKKMMATLRRRKTLLKKYRALNQAKAEYEDFVGTINTFCTAEEFDMPHAFRRLRVWSRGNAKFMEEGKVLHVRTGSRFDQDSGESTYEGEGDAFIFPYGVVVCWGLDEEQELELLTVLRFCEVQGYVEPEEDHFSYTYGEGFDYVFSEDQLILTTRPSKRTEDLERSVLEKLAASHGFAQSSRLAAFAESVQQSIEDTRGLAAELAAKGDIVSQSQRDIARTYGRLILDRHTIYLYADVLDTPDVCWENPDLDPLYRLVNKYLELSPRVELLNSRVDVVRELLSLLSDELQNKHASRLEEIIIFLITVEILIEVVKDIVPMATSWVQKNAAISAVGVAPSLVASSAVQAIMITTITCFGVLLTGAVFTGLYWWWTVFR</sequence>
<gene>
    <name evidence="4" type="ORF">GUITHDRAFT_160493</name>
</gene>